<dbReference type="PANTHER" id="PTHR48207:SF3">
    <property type="entry name" value="SUCCINATE--HYDROXYMETHYLGLUTARATE COA-TRANSFERASE"/>
    <property type="match status" value="1"/>
</dbReference>
<evidence type="ECO:0000313" key="3">
    <source>
        <dbReference type="Proteomes" id="UP000780875"/>
    </source>
</evidence>
<dbReference type="Proteomes" id="UP000780875">
    <property type="component" value="Unassembled WGS sequence"/>
</dbReference>
<proteinExistence type="predicted"/>
<dbReference type="Pfam" id="PF02515">
    <property type="entry name" value="CoA_transf_3"/>
    <property type="match status" value="1"/>
</dbReference>
<dbReference type="InterPro" id="IPR044855">
    <property type="entry name" value="CoA-Trfase_III_dom3_sf"/>
</dbReference>
<dbReference type="Gene3D" id="3.40.50.10540">
    <property type="entry name" value="Crotonobetainyl-coa:carnitine coa-transferase, domain 1"/>
    <property type="match status" value="1"/>
</dbReference>
<dbReference type="InterPro" id="IPR003673">
    <property type="entry name" value="CoA-Trfase_fam_III"/>
</dbReference>
<protein>
    <submittedName>
        <fullName evidence="2">CoA transferase</fullName>
    </submittedName>
</protein>
<dbReference type="PANTHER" id="PTHR48207">
    <property type="entry name" value="SUCCINATE--HYDROXYMETHYLGLUTARATE COA-TRANSFERASE"/>
    <property type="match status" value="1"/>
</dbReference>
<dbReference type="InterPro" id="IPR050483">
    <property type="entry name" value="CoA-transferase_III_domain"/>
</dbReference>
<reference evidence="2 3" key="1">
    <citation type="submission" date="2021-09" db="EMBL/GenBank/DDBJ databases">
        <title>Whole genome sequence of Nocardioides sp. GBK3QG-3.</title>
        <authorList>
            <person name="Tuo L."/>
        </authorList>
    </citation>
    <scope>NUCLEOTIDE SEQUENCE [LARGE SCALE GENOMIC DNA]</scope>
    <source>
        <strain evidence="2 3">GBK3QG-3</strain>
    </source>
</reference>
<organism evidence="2 3">
    <name type="scientific">Nocardioides mangrovi</name>
    <dbReference type="NCBI Taxonomy" id="2874580"/>
    <lineage>
        <taxon>Bacteria</taxon>
        <taxon>Bacillati</taxon>
        <taxon>Actinomycetota</taxon>
        <taxon>Actinomycetes</taxon>
        <taxon>Propionibacteriales</taxon>
        <taxon>Nocardioidaceae</taxon>
        <taxon>Nocardioides</taxon>
    </lineage>
</organism>
<evidence type="ECO:0000313" key="2">
    <source>
        <dbReference type="EMBL" id="MBZ5739544.1"/>
    </source>
</evidence>
<dbReference type="InterPro" id="IPR023606">
    <property type="entry name" value="CoA-Trfase_III_dom_1_sf"/>
</dbReference>
<name>A0ABS7UFB6_9ACTN</name>
<gene>
    <name evidence="2" type="ORF">K8U61_15325</name>
</gene>
<dbReference type="RefSeq" id="WP_224123910.1">
    <property type="nucleotide sequence ID" value="NZ_JAIQZJ010000008.1"/>
</dbReference>
<dbReference type="EMBL" id="JAIQZJ010000008">
    <property type="protein sequence ID" value="MBZ5739544.1"/>
    <property type="molecule type" value="Genomic_DNA"/>
</dbReference>
<dbReference type="SUPFAM" id="SSF89796">
    <property type="entry name" value="CoA-transferase family III (CaiB/BaiF)"/>
    <property type="match status" value="1"/>
</dbReference>
<dbReference type="GO" id="GO:0016740">
    <property type="term" value="F:transferase activity"/>
    <property type="evidence" value="ECO:0007669"/>
    <property type="project" value="UniProtKB-KW"/>
</dbReference>
<keyword evidence="1 2" id="KW-0808">Transferase</keyword>
<comment type="caution">
    <text evidence="2">The sequence shown here is derived from an EMBL/GenBank/DDBJ whole genome shotgun (WGS) entry which is preliminary data.</text>
</comment>
<dbReference type="Gene3D" id="3.30.1540.10">
    <property type="entry name" value="formyl-coa transferase, domain 3"/>
    <property type="match status" value="1"/>
</dbReference>
<keyword evidence="3" id="KW-1185">Reference proteome</keyword>
<accession>A0ABS7UFB6</accession>
<evidence type="ECO:0000256" key="1">
    <source>
        <dbReference type="ARBA" id="ARBA00022679"/>
    </source>
</evidence>
<sequence length="403" mass="42955">MSGTAPGGPLDGIRVVDLTTFLSGPFCTQILADLGADVVKVESPGGDSSRHIPPHFVGDDSAYFLSHNRGKRSVVVDLKHPDGRDVVRRMVARADIVVENFRPGVAARLGLDPALLRVEHPRLVWVSISGFGQHGPWREQPAYDIVVQALSGIMSLTGLPDAPAMRLGIPAGDLVAGMYAVMAALAGIVQRERTGGGRWADVSMLDGALSMLSYQAVYSTVSGTTPRPQGSRHDSIPTYRSFVGGDGRELVVAANTQRMWVGLCEVLGRSELVEDPRFSTGRDRLQHERELAVVLEEAFASRPAEAWVAELVARSVPAAMIKSVPEAIEDARSHGRGMSLPLTSAAGEVVETIGSPLQWMDGGVATTRYPPGLGEHTRDVLDELGYTAEDVAALAERGVVTVG</sequence>